<evidence type="ECO:0008006" key="4">
    <source>
        <dbReference type="Google" id="ProtNLM"/>
    </source>
</evidence>
<keyword evidence="1" id="KW-0732">Signal</keyword>
<reference evidence="3" key="1">
    <citation type="submission" date="2011-08" db="EMBL/GenBank/DDBJ databases">
        <authorList>
            <person name="Rombauts S."/>
        </authorList>
    </citation>
    <scope>NUCLEOTIDE SEQUENCE</scope>
    <source>
        <strain evidence="3">London</strain>
    </source>
</reference>
<dbReference type="EMBL" id="CAEY01001875">
    <property type="status" value="NOT_ANNOTATED_CDS"/>
    <property type="molecule type" value="Genomic_DNA"/>
</dbReference>
<dbReference type="AlphaFoldDB" id="T1K8H3"/>
<evidence type="ECO:0000256" key="1">
    <source>
        <dbReference type="SAM" id="SignalP"/>
    </source>
</evidence>
<evidence type="ECO:0000313" key="3">
    <source>
        <dbReference type="Proteomes" id="UP000015104"/>
    </source>
</evidence>
<name>T1K8H3_TETUR</name>
<sequence>MQTLLLLEMLILDGLMKLISRSAVAGDYCNMATIISIPCDVITLQIEDPGCRRDSERGCSNNQNLLKSFARR</sequence>
<proteinExistence type="predicted"/>
<keyword evidence="3" id="KW-1185">Reference proteome</keyword>
<dbReference type="Proteomes" id="UP000015104">
    <property type="component" value="Unassembled WGS sequence"/>
</dbReference>
<reference evidence="2" key="2">
    <citation type="submission" date="2015-06" db="UniProtKB">
        <authorList>
            <consortium name="EnsemblMetazoa"/>
        </authorList>
    </citation>
    <scope>IDENTIFICATION</scope>
</reference>
<organism evidence="2 3">
    <name type="scientific">Tetranychus urticae</name>
    <name type="common">Two-spotted spider mite</name>
    <dbReference type="NCBI Taxonomy" id="32264"/>
    <lineage>
        <taxon>Eukaryota</taxon>
        <taxon>Metazoa</taxon>
        <taxon>Ecdysozoa</taxon>
        <taxon>Arthropoda</taxon>
        <taxon>Chelicerata</taxon>
        <taxon>Arachnida</taxon>
        <taxon>Acari</taxon>
        <taxon>Acariformes</taxon>
        <taxon>Trombidiformes</taxon>
        <taxon>Prostigmata</taxon>
        <taxon>Eleutherengona</taxon>
        <taxon>Raphignathae</taxon>
        <taxon>Tetranychoidea</taxon>
        <taxon>Tetranychidae</taxon>
        <taxon>Tetranychus</taxon>
    </lineage>
</organism>
<accession>T1K8H3</accession>
<feature type="signal peptide" evidence="1">
    <location>
        <begin position="1"/>
        <end position="21"/>
    </location>
</feature>
<dbReference type="HOGENOM" id="CLU_2725443_0_0_1"/>
<feature type="chain" id="PRO_5004580414" description="Secreted protein" evidence="1">
    <location>
        <begin position="22"/>
        <end position="72"/>
    </location>
</feature>
<evidence type="ECO:0000313" key="2">
    <source>
        <dbReference type="EnsemblMetazoa" id="tetur07g01330.1"/>
    </source>
</evidence>
<protein>
    <recommendedName>
        <fullName evidence="4">Secreted protein</fullName>
    </recommendedName>
</protein>
<dbReference type="EnsemblMetazoa" id="tetur07g01330.1">
    <property type="protein sequence ID" value="tetur07g01330.1"/>
    <property type="gene ID" value="tetur07g01330"/>
</dbReference>